<dbReference type="Gene3D" id="3.10.50.40">
    <property type="match status" value="1"/>
</dbReference>
<feature type="domain" description="PpiC" evidence="7">
    <location>
        <begin position="169"/>
        <end position="307"/>
    </location>
</feature>
<dbReference type="EC" id="5.2.1.8" evidence="2"/>
<dbReference type="InterPro" id="IPR050245">
    <property type="entry name" value="PrsA_foldase"/>
</dbReference>
<dbReference type="InterPro" id="IPR027304">
    <property type="entry name" value="Trigger_fact/SurA_dom_sf"/>
</dbReference>
<evidence type="ECO:0000256" key="2">
    <source>
        <dbReference type="ARBA" id="ARBA00013194"/>
    </source>
</evidence>
<dbReference type="PANTHER" id="PTHR47245">
    <property type="entry name" value="PEPTIDYLPROLYL ISOMERASE"/>
    <property type="match status" value="1"/>
</dbReference>
<keyword evidence="5" id="KW-0413">Isomerase</keyword>
<keyword evidence="3 6" id="KW-0732">Signal</keyword>
<evidence type="ECO:0000256" key="5">
    <source>
        <dbReference type="ARBA" id="ARBA00023235"/>
    </source>
</evidence>
<dbReference type="RefSeq" id="WP_006342143.1">
    <property type="nucleotide sequence ID" value="NZ_BAWW01000028.1"/>
</dbReference>
<dbReference type="GO" id="GO:0003755">
    <property type="term" value="F:peptidyl-prolyl cis-trans isomerase activity"/>
    <property type="evidence" value="ECO:0007669"/>
    <property type="project" value="UniProtKB-KW"/>
</dbReference>
<dbReference type="PANTHER" id="PTHR47245:SF1">
    <property type="entry name" value="FOLDASE PROTEIN PRSA"/>
    <property type="match status" value="1"/>
</dbReference>
<sequence>MMIPKKVLHFLVAFAALSSTIPLAAEPSLFRSQPEKIHVNNRVLATTNGKIITVMDVMKKMDIVFYRNFPEYASSVPARLQFYQTNWSDVLQDLIDKELVMADAEEMKLPLTNGDVRQEMEEIFGPDIIHNLDRAGLTYDEAWNSIKGDIIIRRMLYYRVNTKAQAQATPQAIQTAYEQYAKENVRPKEWTYYMISVRDEQDEKGAKIANQIYQQLQKTPVKIETLQDNLKKWLGDNIAQVNVSTKFSHMENEVSDENKQILATLSPGNYSKPIAQKSRATKSTVYRLFYLDSMNPGGAPPFDEVKDEIKSYLTDEAISKETASYLERLRAHFGVDKINARETLPADFEPFSLN</sequence>
<dbReference type="InterPro" id="IPR000297">
    <property type="entry name" value="PPIase_PpiC"/>
</dbReference>
<dbReference type="Gene3D" id="1.10.4030.10">
    <property type="entry name" value="Porin chaperone SurA, peptide-binding domain"/>
    <property type="match status" value="1"/>
</dbReference>
<dbReference type="Proteomes" id="UP000031307">
    <property type="component" value="Unassembled WGS sequence"/>
</dbReference>
<evidence type="ECO:0000256" key="4">
    <source>
        <dbReference type="ARBA" id="ARBA00023110"/>
    </source>
</evidence>
<gene>
    <name evidence="8" type="ORF">DB43_GU00260</name>
</gene>
<feature type="chain" id="PRO_5002144051" description="peptidylprolyl isomerase" evidence="6">
    <location>
        <begin position="25"/>
        <end position="354"/>
    </location>
</feature>
<feature type="signal peptide" evidence="6">
    <location>
        <begin position="1"/>
        <end position="24"/>
    </location>
</feature>
<dbReference type="PATRIC" id="fig|83552.4.peg.1723"/>
<evidence type="ECO:0000256" key="1">
    <source>
        <dbReference type="ARBA" id="ARBA00000971"/>
    </source>
</evidence>
<organism evidence="8 9">
    <name type="scientific">Parachlamydia acanthamoebae</name>
    <dbReference type="NCBI Taxonomy" id="83552"/>
    <lineage>
        <taxon>Bacteria</taxon>
        <taxon>Pseudomonadati</taxon>
        <taxon>Chlamydiota</taxon>
        <taxon>Chlamydiia</taxon>
        <taxon>Parachlamydiales</taxon>
        <taxon>Parachlamydiaceae</taxon>
        <taxon>Parachlamydia</taxon>
    </lineage>
</organism>
<dbReference type="AlphaFoldDB" id="A0A0C1EAR0"/>
<accession>A0A0C1EAR0</accession>
<protein>
    <recommendedName>
        <fullName evidence="2">peptidylprolyl isomerase</fullName>
        <ecNumber evidence="2">5.2.1.8</ecNumber>
    </recommendedName>
</protein>
<name>A0A0C1EAR0_9BACT</name>
<dbReference type="OMA" id="IAQRVMG"/>
<reference evidence="8 9" key="1">
    <citation type="journal article" date="2014" name="Mol. Biol. Evol.">
        <title>Massive expansion of Ubiquitination-related gene families within the Chlamydiae.</title>
        <authorList>
            <person name="Domman D."/>
            <person name="Collingro A."/>
            <person name="Lagkouvardos I."/>
            <person name="Gehre L."/>
            <person name="Weinmaier T."/>
            <person name="Rattei T."/>
            <person name="Subtil A."/>
            <person name="Horn M."/>
        </authorList>
    </citation>
    <scope>NUCLEOTIDE SEQUENCE [LARGE SCALE GENOMIC DNA]</scope>
    <source>
        <strain evidence="8 9">OEW1</strain>
    </source>
</reference>
<dbReference type="InterPro" id="IPR046357">
    <property type="entry name" value="PPIase_dom_sf"/>
</dbReference>
<evidence type="ECO:0000313" key="8">
    <source>
        <dbReference type="EMBL" id="KIA77133.1"/>
    </source>
</evidence>
<comment type="catalytic activity">
    <reaction evidence="1">
        <text>[protein]-peptidylproline (omega=180) = [protein]-peptidylproline (omega=0)</text>
        <dbReference type="Rhea" id="RHEA:16237"/>
        <dbReference type="Rhea" id="RHEA-COMP:10747"/>
        <dbReference type="Rhea" id="RHEA-COMP:10748"/>
        <dbReference type="ChEBI" id="CHEBI:83833"/>
        <dbReference type="ChEBI" id="CHEBI:83834"/>
        <dbReference type="EC" id="5.2.1.8"/>
    </reaction>
</comment>
<proteinExistence type="predicted"/>
<dbReference type="SUPFAM" id="SSF109998">
    <property type="entry name" value="Triger factor/SurA peptide-binding domain-like"/>
    <property type="match status" value="1"/>
</dbReference>
<evidence type="ECO:0000256" key="6">
    <source>
        <dbReference type="SAM" id="SignalP"/>
    </source>
</evidence>
<dbReference type="Pfam" id="PF13145">
    <property type="entry name" value="Rotamase_2"/>
    <property type="match status" value="1"/>
</dbReference>
<keyword evidence="4" id="KW-0697">Rotamase</keyword>
<evidence type="ECO:0000256" key="3">
    <source>
        <dbReference type="ARBA" id="ARBA00022729"/>
    </source>
</evidence>
<evidence type="ECO:0000259" key="7">
    <source>
        <dbReference type="Pfam" id="PF13145"/>
    </source>
</evidence>
<comment type="caution">
    <text evidence="8">The sequence shown here is derived from an EMBL/GenBank/DDBJ whole genome shotgun (WGS) entry which is preliminary data.</text>
</comment>
<evidence type="ECO:0000313" key="9">
    <source>
        <dbReference type="Proteomes" id="UP000031307"/>
    </source>
</evidence>
<dbReference type="EMBL" id="JSAM01000090">
    <property type="protein sequence ID" value="KIA77133.1"/>
    <property type="molecule type" value="Genomic_DNA"/>
</dbReference>